<organism evidence="3 4">
    <name type="scientific">Acidocella aquatica</name>
    <dbReference type="NCBI Taxonomy" id="1922313"/>
    <lineage>
        <taxon>Bacteria</taxon>
        <taxon>Pseudomonadati</taxon>
        <taxon>Pseudomonadota</taxon>
        <taxon>Alphaproteobacteria</taxon>
        <taxon>Acetobacterales</taxon>
        <taxon>Acidocellaceae</taxon>
        <taxon>Acidocella</taxon>
    </lineage>
</organism>
<evidence type="ECO:0000256" key="1">
    <source>
        <dbReference type="SAM" id="MobiDB-lite"/>
    </source>
</evidence>
<keyword evidence="2" id="KW-1133">Transmembrane helix</keyword>
<dbReference type="Pfam" id="PF06170">
    <property type="entry name" value="DUF983"/>
    <property type="match status" value="1"/>
</dbReference>
<proteinExistence type="predicted"/>
<dbReference type="Proteomes" id="UP001156641">
    <property type="component" value="Unassembled WGS sequence"/>
</dbReference>
<feature type="transmembrane region" description="Helical" evidence="2">
    <location>
        <begin position="82"/>
        <end position="100"/>
    </location>
</feature>
<comment type="caution">
    <text evidence="3">The sequence shown here is derived from an EMBL/GenBank/DDBJ whole genome shotgun (WGS) entry which is preliminary data.</text>
</comment>
<evidence type="ECO:0000313" key="4">
    <source>
        <dbReference type="Proteomes" id="UP001156641"/>
    </source>
</evidence>
<accession>A0ABQ6A8C4</accession>
<keyword evidence="2" id="KW-0472">Membrane</keyword>
<protein>
    <recommendedName>
        <fullName evidence="5">DUF983 domain-containing protein</fullName>
    </recommendedName>
</protein>
<keyword evidence="4" id="KW-1185">Reference proteome</keyword>
<sequence>MRRMDKPQDYHPDFESWPPAGTHAKPEWAADSWPVTIGRGIMGRCPSCGAAPIFDGYLKVHERCLNCAAPLGDMPSDDAPPYIAMLVVLHVLALFVVFFYKGYYHPGILMAGVLLAMLALICMAALRMAKGAVIGIMLKLGMKREDPNG</sequence>
<gene>
    <name evidence="3" type="ORF">GCM10010909_26630</name>
</gene>
<name>A0ABQ6A8C4_9PROT</name>
<feature type="transmembrane region" description="Helical" evidence="2">
    <location>
        <begin position="106"/>
        <end position="129"/>
    </location>
</feature>
<dbReference type="EMBL" id="BSOS01000073">
    <property type="protein sequence ID" value="GLR67982.1"/>
    <property type="molecule type" value="Genomic_DNA"/>
</dbReference>
<reference evidence="4" key="1">
    <citation type="journal article" date="2019" name="Int. J. Syst. Evol. Microbiol.">
        <title>The Global Catalogue of Microorganisms (GCM) 10K type strain sequencing project: providing services to taxonomists for standard genome sequencing and annotation.</title>
        <authorList>
            <consortium name="The Broad Institute Genomics Platform"/>
            <consortium name="The Broad Institute Genome Sequencing Center for Infectious Disease"/>
            <person name="Wu L."/>
            <person name="Ma J."/>
        </authorList>
    </citation>
    <scope>NUCLEOTIDE SEQUENCE [LARGE SCALE GENOMIC DNA]</scope>
    <source>
        <strain evidence="4">NBRC 112502</strain>
    </source>
</reference>
<evidence type="ECO:0000313" key="3">
    <source>
        <dbReference type="EMBL" id="GLR67982.1"/>
    </source>
</evidence>
<feature type="compositionally biased region" description="Basic and acidic residues" evidence="1">
    <location>
        <begin position="1"/>
        <end position="14"/>
    </location>
</feature>
<feature type="region of interest" description="Disordered" evidence="1">
    <location>
        <begin position="1"/>
        <end position="25"/>
    </location>
</feature>
<evidence type="ECO:0000256" key="2">
    <source>
        <dbReference type="SAM" id="Phobius"/>
    </source>
</evidence>
<dbReference type="InterPro" id="IPR009325">
    <property type="entry name" value="DUF983"/>
</dbReference>
<evidence type="ECO:0008006" key="5">
    <source>
        <dbReference type="Google" id="ProtNLM"/>
    </source>
</evidence>
<keyword evidence="2" id="KW-0812">Transmembrane</keyword>